<gene>
    <name evidence="2" type="ORF">BCON_0206g00140</name>
</gene>
<accession>A0A4Z1HKE1</accession>
<protein>
    <submittedName>
        <fullName evidence="2">Uncharacterized protein</fullName>
    </submittedName>
</protein>
<feature type="compositionally biased region" description="Basic and acidic residues" evidence="1">
    <location>
        <begin position="1"/>
        <end position="30"/>
    </location>
</feature>
<organism evidence="2 3">
    <name type="scientific">Botryotinia convoluta</name>
    <dbReference type="NCBI Taxonomy" id="54673"/>
    <lineage>
        <taxon>Eukaryota</taxon>
        <taxon>Fungi</taxon>
        <taxon>Dikarya</taxon>
        <taxon>Ascomycota</taxon>
        <taxon>Pezizomycotina</taxon>
        <taxon>Leotiomycetes</taxon>
        <taxon>Helotiales</taxon>
        <taxon>Sclerotiniaceae</taxon>
        <taxon>Botryotinia</taxon>
    </lineage>
</organism>
<evidence type="ECO:0000256" key="1">
    <source>
        <dbReference type="SAM" id="MobiDB-lite"/>
    </source>
</evidence>
<feature type="region of interest" description="Disordered" evidence="1">
    <location>
        <begin position="1"/>
        <end position="95"/>
    </location>
</feature>
<reference evidence="2 3" key="1">
    <citation type="submission" date="2017-12" db="EMBL/GenBank/DDBJ databases">
        <title>Comparative genomics of Botrytis spp.</title>
        <authorList>
            <person name="Valero-Jimenez C.A."/>
            <person name="Tapia P."/>
            <person name="Veloso J."/>
            <person name="Silva-Moreno E."/>
            <person name="Staats M."/>
            <person name="Valdes J.H."/>
            <person name="Van Kan J.A.L."/>
        </authorList>
    </citation>
    <scope>NUCLEOTIDE SEQUENCE [LARGE SCALE GENOMIC DNA]</scope>
    <source>
        <strain evidence="2 3">MUCL11595</strain>
    </source>
</reference>
<feature type="compositionally biased region" description="Basic and acidic residues" evidence="1">
    <location>
        <begin position="44"/>
        <end position="59"/>
    </location>
</feature>
<dbReference type="EMBL" id="PQXN01000205">
    <property type="protein sequence ID" value="TGO49579.1"/>
    <property type="molecule type" value="Genomic_DNA"/>
</dbReference>
<comment type="caution">
    <text evidence="2">The sequence shown here is derived from an EMBL/GenBank/DDBJ whole genome shotgun (WGS) entry which is preliminary data.</text>
</comment>
<proteinExistence type="predicted"/>
<keyword evidence="3" id="KW-1185">Reference proteome</keyword>
<dbReference type="OrthoDB" id="3557592at2759"/>
<dbReference type="Proteomes" id="UP000297527">
    <property type="component" value="Unassembled WGS sequence"/>
</dbReference>
<evidence type="ECO:0000313" key="3">
    <source>
        <dbReference type="Proteomes" id="UP000297527"/>
    </source>
</evidence>
<evidence type="ECO:0000313" key="2">
    <source>
        <dbReference type="EMBL" id="TGO49579.1"/>
    </source>
</evidence>
<name>A0A4Z1HKE1_9HELO</name>
<sequence>MERERGRSVRGSERGRDCRQEDYSDTETVKQSHYPKSHNTTSRRPKDPSGGRAVKKFDNRGGPPPSRSATSRGFSNPFAPPSVAPSIANISPENHKSVSVVGDEVYLRDLRSGRDDETILAAAAERDRVELERRQGSLKWPISGRLSAATWRFGGTFRSI</sequence>
<dbReference type="AlphaFoldDB" id="A0A4Z1HKE1"/>